<organism evidence="2 3">
    <name type="scientific">Reticulomyxa filosa</name>
    <dbReference type="NCBI Taxonomy" id="46433"/>
    <lineage>
        <taxon>Eukaryota</taxon>
        <taxon>Sar</taxon>
        <taxon>Rhizaria</taxon>
        <taxon>Retaria</taxon>
        <taxon>Foraminifera</taxon>
        <taxon>Monothalamids</taxon>
        <taxon>Reticulomyxidae</taxon>
        <taxon>Reticulomyxa</taxon>
    </lineage>
</organism>
<evidence type="ECO:0000313" key="2">
    <source>
        <dbReference type="EMBL" id="ETO18157.1"/>
    </source>
</evidence>
<protein>
    <submittedName>
        <fullName evidence="2">Uncharacterized protein</fullName>
    </submittedName>
</protein>
<evidence type="ECO:0000313" key="3">
    <source>
        <dbReference type="Proteomes" id="UP000023152"/>
    </source>
</evidence>
<comment type="caution">
    <text evidence="2">The sequence shown here is derived from an EMBL/GenBank/DDBJ whole genome shotgun (WGS) entry which is preliminary data.</text>
</comment>
<reference evidence="2 3" key="1">
    <citation type="journal article" date="2013" name="Curr. Biol.">
        <title>The Genome of the Foraminiferan Reticulomyxa filosa.</title>
        <authorList>
            <person name="Glockner G."/>
            <person name="Hulsmann N."/>
            <person name="Schleicher M."/>
            <person name="Noegel A.A."/>
            <person name="Eichinger L."/>
            <person name="Gallinger C."/>
            <person name="Pawlowski J."/>
            <person name="Sierra R."/>
            <person name="Euteneuer U."/>
            <person name="Pillet L."/>
            <person name="Moustafa A."/>
            <person name="Platzer M."/>
            <person name="Groth M."/>
            <person name="Szafranski K."/>
            <person name="Schliwa M."/>
        </authorList>
    </citation>
    <scope>NUCLEOTIDE SEQUENCE [LARGE SCALE GENOMIC DNA]</scope>
</reference>
<sequence>MSNGIWFVCPSWDKKSRLSKSSKNGTKQQANKESESSCSILEEITNLYVDVPERKLDDPSEEEAQNKSNSRSKSKNKDKNENENKNEDNEKEKEKEEEEERNENEEAGQYLNRGRNKTSKNTLKQINFISEN</sequence>
<feature type="compositionally biased region" description="Acidic residues" evidence="1">
    <location>
        <begin position="95"/>
        <end position="106"/>
    </location>
</feature>
<evidence type="ECO:0000256" key="1">
    <source>
        <dbReference type="SAM" id="MobiDB-lite"/>
    </source>
</evidence>
<keyword evidence="3" id="KW-1185">Reference proteome</keyword>
<dbReference type="EMBL" id="ASPP01015399">
    <property type="protein sequence ID" value="ETO18157.1"/>
    <property type="molecule type" value="Genomic_DNA"/>
</dbReference>
<feature type="compositionally biased region" description="Polar residues" evidence="1">
    <location>
        <begin position="19"/>
        <end position="29"/>
    </location>
</feature>
<feature type="region of interest" description="Disordered" evidence="1">
    <location>
        <begin position="15"/>
        <end position="132"/>
    </location>
</feature>
<accession>X6MXE7</accession>
<gene>
    <name evidence="2" type="ORF">RFI_19130</name>
</gene>
<dbReference type="Proteomes" id="UP000023152">
    <property type="component" value="Unassembled WGS sequence"/>
</dbReference>
<feature type="compositionally biased region" description="Basic and acidic residues" evidence="1">
    <location>
        <begin position="75"/>
        <end position="94"/>
    </location>
</feature>
<feature type="non-terminal residue" evidence="2">
    <location>
        <position position="132"/>
    </location>
</feature>
<feature type="compositionally biased region" description="Polar residues" evidence="1">
    <location>
        <begin position="119"/>
        <end position="132"/>
    </location>
</feature>
<proteinExistence type="predicted"/>
<name>X6MXE7_RETFI</name>
<dbReference type="AlphaFoldDB" id="X6MXE7"/>